<gene>
    <name evidence="1" type="ORF">GGQ65_003961</name>
</gene>
<dbReference type="Proteomes" id="UP000545490">
    <property type="component" value="Unassembled WGS sequence"/>
</dbReference>
<dbReference type="AlphaFoldDB" id="A0A7W6BD10"/>
<dbReference type="RefSeq" id="WP_126828566.1">
    <property type="nucleotide sequence ID" value="NZ_JACIDG010000010.1"/>
</dbReference>
<protein>
    <submittedName>
        <fullName evidence="1">Uncharacterized protein</fullName>
    </submittedName>
</protein>
<reference evidence="1 2" key="1">
    <citation type="submission" date="2020-08" db="EMBL/GenBank/DDBJ databases">
        <title>Genomic Encyclopedia of Type Strains, Phase IV (KMG-IV): sequencing the most valuable type-strain genomes for metagenomic binning, comparative biology and taxonomic classification.</title>
        <authorList>
            <person name="Goeker M."/>
        </authorList>
    </citation>
    <scope>NUCLEOTIDE SEQUENCE [LARGE SCALE GENOMIC DNA]</scope>
    <source>
        <strain evidence="1 2">DSM 19331</strain>
    </source>
</reference>
<comment type="caution">
    <text evidence="1">The sequence shown here is derived from an EMBL/GenBank/DDBJ whole genome shotgun (WGS) entry which is preliminary data.</text>
</comment>
<accession>A0A7W6BD10</accession>
<evidence type="ECO:0000313" key="1">
    <source>
        <dbReference type="EMBL" id="MBB3916652.1"/>
    </source>
</evidence>
<dbReference type="EMBL" id="JACIDG010000010">
    <property type="protein sequence ID" value="MBB3916652.1"/>
    <property type="molecule type" value="Genomic_DNA"/>
</dbReference>
<organism evidence="1 2">
    <name type="scientific">Rhizobium fabae</name>
    <dbReference type="NCBI Taxonomy" id="573179"/>
    <lineage>
        <taxon>Bacteria</taxon>
        <taxon>Pseudomonadati</taxon>
        <taxon>Pseudomonadota</taxon>
        <taxon>Alphaproteobacteria</taxon>
        <taxon>Hyphomicrobiales</taxon>
        <taxon>Rhizobiaceae</taxon>
        <taxon>Rhizobium/Agrobacterium group</taxon>
        <taxon>Rhizobium</taxon>
    </lineage>
</organism>
<name>A0A7W6BD10_9HYPH</name>
<proteinExistence type="predicted"/>
<sequence>MTTTTSISRGPQRNPSDQEVKLSLWSRPLVFNSEALSYRHHQQSVKSAFAARMLHLEDVLVRLDEDVCVFYEVFVFLVRPRQCLASGFLDRSFNDPNILREILLLRKSLLSYESWGKPELV</sequence>
<evidence type="ECO:0000313" key="2">
    <source>
        <dbReference type="Proteomes" id="UP000545490"/>
    </source>
</evidence>